<dbReference type="AlphaFoldDB" id="A0AAV4QW53"/>
<proteinExistence type="predicted"/>
<evidence type="ECO:0000313" key="1">
    <source>
        <dbReference type="EMBL" id="GIY13480.1"/>
    </source>
</evidence>
<reference evidence="1 2" key="1">
    <citation type="submission" date="2021-06" db="EMBL/GenBank/DDBJ databases">
        <title>Caerostris extrusa draft genome.</title>
        <authorList>
            <person name="Kono N."/>
            <person name="Arakawa K."/>
        </authorList>
    </citation>
    <scope>NUCLEOTIDE SEQUENCE [LARGE SCALE GENOMIC DNA]</scope>
</reference>
<accession>A0AAV4QW53</accession>
<dbReference type="Proteomes" id="UP001054945">
    <property type="component" value="Unassembled WGS sequence"/>
</dbReference>
<organism evidence="1 2">
    <name type="scientific">Caerostris extrusa</name>
    <name type="common">Bark spider</name>
    <name type="synonym">Caerostris bankana</name>
    <dbReference type="NCBI Taxonomy" id="172846"/>
    <lineage>
        <taxon>Eukaryota</taxon>
        <taxon>Metazoa</taxon>
        <taxon>Ecdysozoa</taxon>
        <taxon>Arthropoda</taxon>
        <taxon>Chelicerata</taxon>
        <taxon>Arachnida</taxon>
        <taxon>Araneae</taxon>
        <taxon>Araneomorphae</taxon>
        <taxon>Entelegynae</taxon>
        <taxon>Araneoidea</taxon>
        <taxon>Araneidae</taxon>
        <taxon>Caerostris</taxon>
    </lineage>
</organism>
<keyword evidence="2" id="KW-1185">Reference proteome</keyword>
<protein>
    <submittedName>
        <fullName evidence="1">Uncharacterized protein</fullName>
    </submittedName>
</protein>
<sequence>MFVQRIIYPSASSPNVGPTHCLLDYTWSKYSSDLLSTRPTTGANSCPTRYLRGGSSSNALSARPFHVQMFVQSVIYQTPSIPNVLSARSFYLPDRFYCKCWSHTFSIKSLLAKMLIQYLIY</sequence>
<gene>
    <name evidence="1" type="ORF">CEXT_773091</name>
</gene>
<dbReference type="EMBL" id="BPLR01006950">
    <property type="protein sequence ID" value="GIY13480.1"/>
    <property type="molecule type" value="Genomic_DNA"/>
</dbReference>
<comment type="caution">
    <text evidence="1">The sequence shown here is derived from an EMBL/GenBank/DDBJ whole genome shotgun (WGS) entry which is preliminary data.</text>
</comment>
<name>A0AAV4QW53_CAEEX</name>
<evidence type="ECO:0000313" key="2">
    <source>
        <dbReference type="Proteomes" id="UP001054945"/>
    </source>
</evidence>